<feature type="transmembrane region" description="Helical" evidence="2">
    <location>
        <begin position="317"/>
        <end position="337"/>
    </location>
</feature>
<keyword evidence="2" id="KW-0812">Transmembrane</keyword>
<dbReference type="PANTHER" id="PTHR43044:SF1">
    <property type="entry name" value="QUINOL:CYTOCHROME C OXIDOREDUCTASE QUINONE-BINDING SUBUNIT 2"/>
    <property type="match status" value="1"/>
</dbReference>
<feature type="transmembrane region" description="Helical" evidence="2">
    <location>
        <begin position="382"/>
        <end position="399"/>
    </location>
</feature>
<feature type="region of interest" description="Disordered" evidence="1">
    <location>
        <begin position="51"/>
        <end position="82"/>
    </location>
</feature>
<dbReference type="RefSeq" id="WP_210787900.1">
    <property type="nucleotide sequence ID" value="NZ_JAGPXB010000001.1"/>
</dbReference>
<gene>
    <name evidence="3" type="ORF">KBJ98_00945</name>
</gene>
<feature type="transmembrane region" description="Helical" evidence="2">
    <location>
        <begin position="12"/>
        <end position="30"/>
    </location>
</feature>
<feature type="transmembrane region" description="Helical" evidence="2">
    <location>
        <begin position="274"/>
        <end position="297"/>
    </location>
</feature>
<keyword evidence="2" id="KW-0472">Membrane</keyword>
<reference evidence="3 4" key="1">
    <citation type="submission" date="2021-04" db="EMBL/GenBank/DDBJ databases">
        <title>Description of novel Flavobacterium sp. F-328.</title>
        <authorList>
            <person name="Saticioglu I.B."/>
        </authorList>
    </citation>
    <scope>NUCLEOTIDE SEQUENCE [LARGE SCALE GENOMIC DNA]</scope>
    <source>
        <strain evidence="3 4">F-328</strain>
    </source>
</reference>
<evidence type="ECO:0000313" key="3">
    <source>
        <dbReference type="EMBL" id="MBQ0907263.1"/>
    </source>
</evidence>
<feature type="transmembrane region" description="Helical" evidence="2">
    <location>
        <begin position="240"/>
        <end position="262"/>
    </location>
</feature>
<comment type="caution">
    <text evidence="3">The sequence shown here is derived from an EMBL/GenBank/DDBJ whole genome shotgun (WGS) entry which is preliminary data.</text>
</comment>
<feature type="transmembrane region" description="Helical" evidence="2">
    <location>
        <begin position="110"/>
        <end position="131"/>
    </location>
</feature>
<dbReference type="PANTHER" id="PTHR43044">
    <property type="match status" value="1"/>
</dbReference>
<proteinExistence type="predicted"/>
<evidence type="ECO:0000256" key="2">
    <source>
        <dbReference type="SAM" id="Phobius"/>
    </source>
</evidence>
<keyword evidence="4" id="KW-1185">Reference proteome</keyword>
<dbReference type="EMBL" id="JAGPXB010000001">
    <property type="protein sequence ID" value="MBQ0907263.1"/>
    <property type="molecule type" value="Genomic_DNA"/>
</dbReference>
<accession>A0ABS5CZR2</accession>
<feature type="transmembrane region" description="Helical" evidence="2">
    <location>
        <begin position="357"/>
        <end position="375"/>
    </location>
</feature>
<evidence type="ECO:0000256" key="1">
    <source>
        <dbReference type="SAM" id="MobiDB-lite"/>
    </source>
</evidence>
<feature type="transmembrane region" description="Helical" evidence="2">
    <location>
        <begin position="414"/>
        <end position="439"/>
    </location>
</feature>
<feature type="transmembrane region" description="Helical" evidence="2">
    <location>
        <begin position="199"/>
        <end position="219"/>
    </location>
</feature>
<evidence type="ECO:0000313" key="4">
    <source>
        <dbReference type="Proteomes" id="UP000679008"/>
    </source>
</evidence>
<organism evidence="3 4">
    <name type="scientific">Flavobacterium erciyesense</name>
    <dbReference type="NCBI Taxonomy" id="2825842"/>
    <lineage>
        <taxon>Bacteria</taxon>
        <taxon>Pseudomonadati</taxon>
        <taxon>Bacteroidota</taxon>
        <taxon>Flavobacteriia</taxon>
        <taxon>Flavobacteriales</taxon>
        <taxon>Flavobacteriaceae</taxon>
        <taxon>Flavobacterium</taxon>
    </lineage>
</organism>
<name>A0ABS5CZR2_9FLAO</name>
<feature type="transmembrane region" description="Helical" evidence="2">
    <location>
        <begin position="152"/>
        <end position="179"/>
    </location>
</feature>
<feature type="compositionally biased region" description="Basic and acidic residues" evidence="1">
    <location>
        <begin position="64"/>
        <end position="82"/>
    </location>
</feature>
<sequence>MYTFSSKLKTFSFILMALGVLGIGYGFYSAPKDIQQVEQLLAAETHGEHGVSAHAEPAHGAGATHDEASAEKAHEVEGHKTTSHEVAADAEHKEHLNHVLHQLQNKPWSALYVACIFFMLVSLGVLAFYAIQQVAQAGWSPVLFRVMQGITSYLPVGAAIFFVILILCGLHFNHMFVWLDPEVVAHDKLIANKSGYLNFPFWIVRAAIFLSGWCLYQYYSRKNCLAQDESTDNLMYKKNFKLSAMFLVFFIVSESIMSWDWIMSIDPHWFSTLFGWYVFASFFVSGVTTIALVTLYLKSRGYLEFVNTSHIHDLAKFMFGLSVFWTYLWFSQFMLIWYANIPEEVTYFITRIQDYNLPFFGAVVMNFLFPLLILINTDFKRISWVLVMAGIVILSGHYLDFFNMVMPGTVGDRWFIGVSEISSVLFFLGLFIYVVFSALAKSPLLAKRNPFIEESKHFHY</sequence>
<keyword evidence="2" id="KW-1133">Transmembrane helix</keyword>
<dbReference type="Proteomes" id="UP000679008">
    <property type="component" value="Unassembled WGS sequence"/>
</dbReference>
<protein>
    <submittedName>
        <fullName evidence="3">Quinol:cytochrome C oxidoreductase</fullName>
    </submittedName>
</protein>